<gene>
    <name evidence="1" type="ORF">CS063_09260</name>
</gene>
<comment type="caution">
    <text evidence="1">The sequence shown here is derived from an EMBL/GenBank/DDBJ whole genome shotgun (WGS) entry which is preliminary data.</text>
</comment>
<reference evidence="1" key="1">
    <citation type="submission" date="2017-10" db="EMBL/GenBank/DDBJ databases">
        <title>Genome sequence of cellulolytic Lachnospiraceae bacterium XHS1971 isolated from hotspring sediment.</title>
        <authorList>
            <person name="Vasudevan G."/>
            <person name="Joshi A.J."/>
            <person name="Hivarkar S."/>
            <person name="Lanjekar V.B."/>
            <person name="Dhakephalkar P.K."/>
            <person name="Dagar S."/>
        </authorList>
    </citation>
    <scope>NUCLEOTIDE SEQUENCE</scope>
    <source>
        <strain evidence="1">XHS1971</strain>
    </source>
</reference>
<dbReference type="Proteomes" id="UP000224460">
    <property type="component" value="Unassembled WGS sequence"/>
</dbReference>
<protein>
    <submittedName>
        <fullName evidence="1">Uncharacterized protein</fullName>
    </submittedName>
</protein>
<evidence type="ECO:0000313" key="2">
    <source>
        <dbReference type="Proteomes" id="UP000224460"/>
    </source>
</evidence>
<accession>A0AC61DD72</accession>
<organism evidence="1 2">
    <name type="scientific">Sporanaerobium hydrogeniformans</name>
    <dbReference type="NCBI Taxonomy" id="3072179"/>
    <lineage>
        <taxon>Bacteria</taxon>
        <taxon>Bacillati</taxon>
        <taxon>Bacillota</taxon>
        <taxon>Clostridia</taxon>
        <taxon>Lachnospirales</taxon>
        <taxon>Lachnospiraceae</taxon>
        <taxon>Sporanaerobium</taxon>
    </lineage>
</organism>
<proteinExistence type="predicted"/>
<name>A0AC61DD72_9FIRM</name>
<sequence length="60" mass="6558">MTNKIGGTWWWLRSPGRVNVKTVYIHGDGNIGIQGNNILKGNISEGANKGGVRPALWLKL</sequence>
<dbReference type="EMBL" id="PEDL01000008">
    <property type="protein sequence ID" value="PHV70708.1"/>
    <property type="molecule type" value="Genomic_DNA"/>
</dbReference>
<keyword evidence="2" id="KW-1185">Reference proteome</keyword>
<evidence type="ECO:0000313" key="1">
    <source>
        <dbReference type="EMBL" id="PHV70708.1"/>
    </source>
</evidence>